<keyword evidence="4" id="KW-0325">Glycoprotein</keyword>
<dbReference type="PANTHER" id="PTHR10574">
    <property type="entry name" value="NETRIN/LAMININ-RELATED"/>
    <property type="match status" value="1"/>
</dbReference>
<dbReference type="PROSITE" id="PS01248">
    <property type="entry name" value="EGF_LAM_1"/>
    <property type="match status" value="1"/>
</dbReference>
<organism evidence="8 9">
    <name type="scientific">Hucho hucho</name>
    <name type="common">huchen</name>
    <dbReference type="NCBI Taxonomy" id="62062"/>
    <lineage>
        <taxon>Eukaryota</taxon>
        <taxon>Metazoa</taxon>
        <taxon>Chordata</taxon>
        <taxon>Craniata</taxon>
        <taxon>Vertebrata</taxon>
        <taxon>Euteleostomi</taxon>
        <taxon>Actinopterygii</taxon>
        <taxon>Neopterygii</taxon>
        <taxon>Teleostei</taxon>
        <taxon>Protacanthopterygii</taxon>
        <taxon>Salmoniformes</taxon>
        <taxon>Salmonidae</taxon>
        <taxon>Salmoninae</taxon>
        <taxon>Hucho</taxon>
    </lineage>
</organism>
<dbReference type="Pfam" id="PF24973">
    <property type="entry name" value="EGF_LMN_ATRN"/>
    <property type="match status" value="1"/>
</dbReference>
<evidence type="ECO:0000256" key="4">
    <source>
        <dbReference type="ARBA" id="ARBA00023180"/>
    </source>
</evidence>
<reference evidence="9" key="1">
    <citation type="submission" date="2018-06" db="EMBL/GenBank/DDBJ databases">
        <title>Genome assembly of Danube salmon.</title>
        <authorList>
            <person name="Macqueen D.J."/>
            <person name="Gundappa M.K."/>
        </authorList>
    </citation>
    <scope>NUCLEOTIDE SEQUENCE [LARGE SCALE GENOMIC DNA]</scope>
</reference>
<dbReference type="FunFam" id="2.10.25.10:FF:000180">
    <property type="entry name" value="Netrin G2"/>
    <property type="match status" value="1"/>
</dbReference>
<keyword evidence="1" id="KW-0732">Signal</keyword>
<accession>A0A4W5NIQ1</accession>
<dbReference type="Pfam" id="PF00053">
    <property type="entry name" value="EGF_laminin"/>
    <property type="match status" value="1"/>
</dbReference>
<dbReference type="InterPro" id="IPR050440">
    <property type="entry name" value="Laminin/Netrin_ECM"/>
</dbReference>
<evidence type="ECO:0000256" key="3">
    <source>
        <dbReference type="ARBA" id="ARBA00023157"/>
    </source>
</evidence>
<dbReference type="PANTHER" id="PTHR10574:SF27">
    <property type="entry name" value="NETRIN-G2"/>
    <property type="match status" value="1"/>
</dbReference>
<evidence type="ECO:0000256" key="6">
    <source>
        <dbReference type="PROSITE-ProRule" id="PRU00460"/>
    </source>
</evidence>
<protein>
    <submittedName>
        <fullName evidence="8">Netrin g2b</fullName>
    </submittedName>
</protein>
<feature type="disulfide bond" evidence="6">
    <location>
        <begin position="122"/>
        <end position="131"/>
    </location>
</feature>
<dbReference type="GeneTree" id="ENSGT00940000153601"/>
<sequence>LRLDPGNPSKTKIRSSPKGILKLLISGGEPEARQLYGIIYNDFKDCECYGHSNRCSYIDYLNIVTCVSCKHNTRGQNCQHCRLGYFRNASAELDDEGVCIECNCNQMGSVHDRCNGTGFCQCKDGATGPKCDDCFPGYYWKQGCYCEYTGGGGRDALGCVCGKESVCVCVG</sequence>
<comment type="caution">
    <text evidence="6">Lacks conserved residue(s) required for the propagation of feature annotation.</text>
</comment>
<dbReference type="InterPro" id="IPR056863">
    <property type="entry name" value="LMN_ATRN_NET-like_EGF"/>
</dbReference>
<evidence type="ECO:0000313" key="8">
    <source>
        <dbReference type="Ensembl" id="ENSHHUP00000051856.1"/>
    </source>
</evidence>
<evidence type="ECO:0000256" key="5">
    <source>
        <dbReference type="ARBA" id="ARBA00023292"/>
    </source>
</evidence>
<evidence type="ECO:0000256" key="1">
    <source>
        <dbReference type="ARBA" id="ARBA00022729"/>
    </source>
</evidence>
<dbReference type="PROSITE" id="PS50027">
    <property type="entry name" value="EGF_LAM_2"/>
    <property type="match status" value="1"/>
</dbReference>
<dbReference type="SUPFAM" id="SSF57196">
    <property type="entry name" value="EGF/Laminin"/>
    <property type="match status" value="2"/>
</dbReference>
<dbReference type="InterPro" id="IPR002049">
    <property type="entry name" value="LE_dom"/>
</dbReference>
<evidence type="ECO:0000256" key="2">
    <source>
        <dbReference type="ARBA" id="ARBA00022737"/>
    </source>
</evidence>
<reference evidence="8" key="3">
    <citation type="submission" date="2025-09" db="UniProtKB">
        <authorList>
            <consortium name="Ensembl"/>
        </authorList>
    </citation>
    <scope>IDENTIFICATION</scope>
</reference>
<dbReference type="GO" id="GO:0009888">
    <property type="term" value="P:tissue development"/>
    <property type="evidence" value="ECO:0007669"/>
    <property type="project" value="TreeGrafter"/>
</dbReference>
<dbReference type="Ensembl" id="ENSHHUT00000053682.1">
    <property type="protein sequence ID" value="ENSHHUP00000051856.1"/>
    <property type="gene ID" value="ENSHHUG00000031190.1"/>
</dbReference>
<dbReference type="FunFam" id="2.10.25.10:FF:000439">
    <property type="entry name" value="Netrin G2"/>
    <property type="match status" value="1"/>
</dbReference>
<dbReference type="Gene3D" id="2.10.25.10">
    <property type="entry name" value="Laminin"/>
    <property type="match status" value="2"/>
</dbReference>
<proteinExistence type="predicted"/>
<dbReference type="GO" id="GO:0007409">
    <property type="term" value="P:axonogenesis"/>
    <property type="evidence" value="ECO:0007669"/>
    <property type="project" value="TreeGrafter"/>
</dbReference>
<dbReference type="GO" id="GO:0009887">
    <property type="term" value="P:animal organ morphogenesis"/>
    <property type="evidence" value="ECO:0007669"/>
    <property type="project" value="TreeGrafter"/>
</dbReference>
<keyword evidence="2" id="KW-0677">Repeat</keyword>
<feature type="domain" description="Laminin EGF-like" evidence="7">
    <location>
        <begin position="102"/>
        <end position="146"/>
    </location>
</feature>
<name>A0A4W5NIQ1_9TELE</name>
<reference evidence="8" key="2">
    <citation type="submission" date="2025-08" db="UniProtKB">
        <authorList>
            <consortium name="Ensembl"/>
        </authorList>
    </citation>
    <scope>IDENTIFICATION</scope>
</reference>
<evidence type="ECO:0000313" key="9">
    <source>
        <dbReference type="Proteomes" id="UP000314982"/>
    </source>
</evidence>
<keyword evidence="5 6" id="KW-0424">Laminin EGF-like domain</keyword>
<dbReference type="CDD" id="cd00055">
    <property type="entry name" value="EGF_Lam"/>
    <property type="match status" value="1"/>
</dbReference>
<feature type="disulfide bond" evidence="6">
    <location>
        <begin position="102"/>
        <end position="114"/>
    </location>
</feature>
<dbReference type="SMART" id="SM00180">
    <property type="entry name" value="EGF_Lam"/>
    <property type="match status" value="2"/>
</dbReference>
<dbReference type="AlphaFoldDB" id="A0A4W5NIQ1"/>
<keyword evidence="3 6" id="KW-1015">Disulfide bond</keyword>
<dbReference type="Proteomes" id="UP000314982">
    <property type="component" value="Unassembled WGS sequence"/>
</dbReference>
<evidence type="ECO:0000259" key="7">
    <source>
        <dbReference type="PROSITE" id="PS50027"/>
    </source>
</evidence>
<keyword evidence="9" id="KW-1185">Reference proteome</keyword>